<reference evidence="2" key="1">
    <citation type="submission" date="2021-06" db="EMBL/GenBank/DDBJ databases">
        <authorList>
            <consortium name="Wellcome Sanger Institute Data Sharing"/>
        </authorList>
    </citation>
    <scope>NUCLEOTIDE SEQUENCE [LARGE SCALE GENOMIC DNA]</scope>
</reference>
<dbReference type="PANTHER" id="PTHR15510">
    <property type="entry name" value="SPERM-ASSOCIATED ANTIGEN 8"/>
    <property type="match status" value="1"/>
</dbReference>
<evidence type="ECO:0000313" key="3">
    <source>
        <dbReference type="Proteomes" id="UP000694620"/>
    </source>
</evidence>
<dbReference type="Pfam" id="PF22584">
    <property type="entry name" value="CFAP143"/>
    <property type="match status" value="1"/>
</dbReference>
<dbReference type="Proteomes" id="UP000694620">
    <property type="component" value="Chromosome 7"/>
</dbReference>
<accession>A0A8C4STX6</accession>
<organism evidence="2 3">
    <name type="scientific">Erpetoichthys calabaricus</name>
    <name type="common">Rope fish</name>
    <name type="synonym">Calamoichthys calabaricus</name>
    <dbReference type="NCBI Taxonomy" id="27687"/>
    <lineage>
        <taxon>Eukaryota</taxon>
        <taxon>Metazoa</taxon>
        <taxon>Chordata</taxon>
        <taxon>Craniata</taxon>
        <taxon>Vertebrata</taxon>
        <taxon>Euteleostomi</taxon>
        <taxon>Actinopterygii</taxon>
        <taxon>Polypteriformes</taxon>
        <taxon>Polypteridae</taxon>
        <taxon>Erpetoichthys</taxon>
    </lineage>
</organism>
<dbReference type="GO" id="GO:0005634">
    <property type="term" value="C:nucleus"/>
    <property type="evidence" value="ECO:0007669"/>
    <property type="project" value="TreeGrafter"/>
</dbReference>
<dbReference type="InterPro" id="IPR026124">
    <property type="entry name" value="Sperm-assoc_Ag8"/>
</dbReference>
<dbReference type="PANTHER" id="PTHR15510:SF5">
    <property type="entry name" value="SPERM-ASSOCIATED ANTIGEN 8"/>
    <property type="match status" value="1"/>
</dbReference>
<reference evidence="2" key="3">
    <citation type="submission" date="2025-09" db="UniProtKB">
        <authorList>
            <consortium name="Ensembl"/>
        </authorList>
    </citation>
    <scope>IDENTIFICATION</scope>
</reference>
<dbReference type="GO" id="GO:0005737">
    <property type="term" value="C:cytoplasm"/>
    <property type="evidence" value="ECO:0007669"/>
    <property type="project" value="TreeGrafter"/>
</dbReference>
<evidence type="ECO:0000256" key="1">
    <source>
        <dbReference type="SAM" id="MobiDB-lite"/>
    </source>
</evidence>
<dbReference type="GO" id="GO:0045944">
    <property type="term" value="P:positive regulation of transcription by RNA polymerase II"/>
    <property type="evidence" value="ECO:0007669"/>
    <property type="project" value="TreeGrafter"/>
</dbReference>
<dbReference type="AlphaFoldDB" id="A0A8C4STX6"/>
<evidence type="ECO:0000313" key="2">
    <source>
        <dbReference type="Ensembl" id="ENSECRP00000019629.1"/>
    </source>
</evidence>
<name>A0A8C4STX6_ERPCA</name>
<dbReference type="GeneTree" id="ENSGT00640000091617"/>
<dbReference type="GO" id="GO:0008017">
    <property type="term" value="F:microtubule binding"/>
    <property type="evidence" value="ECO:0007669"/>
    <property type="project" value="InterPro"/>
</dbReference>
<protein>
    <submittedName>
        <fullName evidence="2">Uncharacterized protein</fullName>
    </submittedName>
</protein>
<keyword evidence="3" id="KW-1185">Reference proteome</keyword>
<dbReference type="Ensembl" id="ENSECRT00000020025.1">
    <property type="protein sequence ID" value="ENSECRP00000019629.1"/>
    <property type="gene ID" value="ENSECRG00000013128.1"/>
</dbReference>
<gene>
    <name evidence="2" type="primary">spag8</name>
</gene>
<feature type="compositionally biased region" description="Polar residues" evidence="1">
    <location>
        <begin position="23"/>
        <end position="32"/>
    </location>
</feature>
<reference evidence="2" key="2">
    <citation type="submission" date="2025-08" db="UniProtKB">
        <authorList>
            <consortium name="Ensembl"/>
        </authorList>
    </citation>
    <scope>IDENTIFICATION</scope>
</reference>
<feature type="region of interest" description="Disordered" evidence="1">
    <location>
        <begin position="22"/>
        <end position="43"/>
    </location>
</feature>
<proteinExistence type="predicted"/>
<sequence>MAKSAYGGKSLLHNWVEERATASLDSEASSKTPLEAKAHKHGHKGILSVDVTSKFSNTTTVKEEYTPPKGQQVRMMGARTEFLANQLYQTISKEVQEESNRPPSPVELVSTARCDYKIEGFQSVPPPSKKVSV</sequence>